<keyword evidence="1" id="KW-0853">WD repeat</keyword>
<dbReference type="Proteomes" id="UP000000311">
    <property type="component" value="Unassembled WGS sequence"/>
</dbReference>
<dbReference type="InterPro" id="IPR001680">
    <property type="entry name" value="WD40_rpt"/>
</dbReference>
<keyword evidence="4" id="KW-1185">Reference proteome</keyword>
<dbReference type="InParanoid" id="E2AGL4"/>
<organism evidence="4">
    <name type="scientific">Camponotus floridanus</name>
    <name type="common">Florida carpenter ant</name>
    <dbReference type="NCBI Taxonomy" id="104421"/>
    <lineage>
        <taxon>Eukaryota</taxon>
        <taxon>Metazoa</taxon>
        <taxon>Ecdysozoa</taxon>
        <taxon>Arthropoda</taxon>
        <taxon>Hexapoda</taxon>
        <taxon>Insecta</taxon>
        <taxon>Pterygota</taxon>
        <taxon>Neoptera</taxon>
        <taxon>Endopterygota</taxon>
        <taxon>Hymenoptera</taxon>
        <taxon>Apocrita</taxon>
        <taxon>Aculeata</taxon>
        <taxon>Formicoidea</taxon>
        <taxon>Formicidae</taxon>
        <taxon>Formicinae</taxon>
        <taxon>Camponotus</taxon>
    </lineage>
</organism>
<keyword evidence="2" id="KW-0677">Repeat</keyword>
<dbReference type="PANTHER" id="PTHR19854">
    <property type="entry name" value="TRANSDUCIN BETA-LIKE 3"/>
    <property type="match status" value="1"/>
</dbReference>
<dbReference type="AlphaFoldDB" id="E2AGL4"/>
<dbReference type="SMART" id="SM00320">
    <property type="entry name" value="WD40"/>
    <property type="match status" value="2"/>
</dbReference>
<dbReference type="InterPro" id="IPR036322">
    <property type="entry name" value="WD40_repeat_dom_sf"/>
</dbReference>
<evidence type="ECO:0000256" key="2">
    <source>
        <dbReference type="ARBA" id="ARBA00022737"/>
    </source>
</evidence>
<dbReference type="EMBL" id="GL439322">
    <property type="protein sequence ID" value="EFN67434.1"/>
    <property type="molecule type" value="Genomic_DNA"/>
</dbReference>
<dbReference type="OrthoDB" id="7668193at2759"/>
<dbReference type="SUPFAM" id="SSF50978">
    <property type="entry name" value="WD40 repeat-like"/>
    <property type="match status" value="1"/>
</dbReference>
<dbReference type="OMA" id="PCFNLHT"/>
<reference evidence="3 4" key="1">
    <citation type="journal article" date="2010" name="Science">
        <title>Genomic comparison of the ants Camponotus floridanus and Harpegnathos saltator.</title>
        <authorList>
            <person name="Bonasio R."/>
            <person name="Zhang G."/>
            <person name="Ye C."/>
            <person name="Mutti N.S."/>
            <person name="Fang X."/>
            <person name="Qin N."/>
            <person name="Donahue G."/>
            <person name="Yang P."/>
            <person name="Li Q."/>
            <person name="Li C."/>
            <person name="Zhang P."/>
            <person name="Huang Z."/>
            <person name="Berger S.L."/>
            <person name="Reinberg D."/>
            <person name="Wang J."/>
            <person name="Liebig J."/>
        </authorList>
    </citation>
    <scope>NUCLEOTIDE SEQUENCE [LARGE SCALE GENOMIC DNA]</scope>
    <source>
        <strain evidence="4">C129</strain>
    </source>
</reference>
<dbReference type="InterPro" id="IPR015943">
    <property type="entry name" value="WD40/YVTN_repeat-like_dom_sf"/>
</dbReference>
<dbReference type="STRING" id="104421.E2AGL4"/>
<sequence>MPAPPDPRFLLRGDMDGNVHSLLFWIEPHVEHLYAGDGRGTIHTWDLKTNRIKNQLSDGESPCFNLHRTNDSDLIVQRRHGIIDVYKASESNWISQLLPEKNAMLVPLDSSVVGILSLKTYNIESMLDPSKLSYNDKLGTIMAMKPLGINDLVLVAYEGGQLLLWDMKKNDVLSSLTVEQYPMTFDFDISLMQGILGSASDKLEIFKILPNHTLSHKSTILLEHVSGVSVLSVRPDKKLVTVGCWDGCIRLFSWKKLRPLAILREHNETIYDIVYSQREVEAYDTKCLMAATGKDGCISMWDIYN</sequence>
<dbReference type="FunCoup" id="E2AGL4">
    <property type="interactions" value="1025"/>
</dbReference>
<name>E2AGL4_CAMFO</name>
<protein>
    <submittedName>
        <fullName evidence="3">Guanine nucleotide-binding protein subunit beta-like protein 1</fullName>
    </submittedName>
</protein>
<accession>E2AGL4</accession>
<evidence type="ECO:0000313" key="4">
    <source>
        <dbReference type="Proteomes" id="UP000000311"/>
    </source>
</evidence>
<dbReference type="Gene3D" id="2.130.10.10">
    <property type="entry name" value="YVTN repeat-like/Quinoprotein amine dehydrogenase"/>
    <property type="match status" value="2"/>
</dbReference>
<dbReference type="InterPro" id="IPR019775">
    <property type="entry name" value="WD40_repeat_CS"/>
</dbReference>
<evidence type="ECO:0000313" key="3">
    <source>
        <dbReference type="EMBL" id="EFN67434.1"/>
    </source>
</evidence>
<evidence type="ECO:0000256" key="1">
    <source>
        <dbReference type="ARBA" id="ARBA00022574"/>
    </source>
</evidence>
<dbReference type="Pfam" id="PF00400">
    <property type="entry name" value="WD40"/>
    <property type="match status" value="1"/>
</dbReference>
<dbReference type="PANTHER" id="PTHR19854:SF1">
    <property type="entry name" value="GUANINE NUCLEOTIDE-BINDING PROTEIN SUBUNIT BETA-LIKE PROTEIN 1"/>
    <property type="match status" value="1"/>
</dbReference>
<proteinExistence type="predicted"/>
<gene>
    <name evidence="3" type="ORF">EAG_16195</name>
</gene>
<dbReference type="PROSITE" id="PS00678">
    <property type="entry name" value="WD_REPEATS_1"/>
    <property type="match status" value="1"/>
</dbReference>